<dbReference type="NCBIfam" id="TIGR01575">
    <property type="entry name" value="rimI"/>
    <property type="match status" value="1"/>
</dbReference>
<proteinExistence type="inferred from homology"/>
<dbReference type="CDD" id="cd04301">
    <property type="entry name" value="NAT_SF"/>
    <property type="match status" value="1"/>
</dbReference>
<evidence type="ECO:0000313" key="3">
    <source>
        <dbReference type="EMBL" id="MST62428.1"/>
    </source>
</evidence>
<dbReference type="InterPro" id="IPR000182">
    <property type="entry name" value="GNAT_dom"/>
</dbReference>
<comment type="subcellular location">
    <subcellularLocation>
        <location evidence="1">Cytoplasm</location>
    </subcellularLocation>
</comment>
<dbReference type="EC" id="2.3.1.266" evidence="1"/>
<accession>A0A6N7X046</accession>
<dbReference type="PROSITE" id="PS51186">
    <property type="entry name" value="GNAT"/>
    <property type="match status" value="1"/>
</dbReference>
<evidence type="ECO:0000313" key="4">
    <source>
        <dbReference type="Proteomes" id="UP000440713"/>
    </source>
</evidence>
<dbReference type="InterPro" id="IPR006464">
    <property type="entry name" value="AcTrfase_RimI/Ard1"/>
</dbReference>
<evidence type="ECO:0000259" key="2">
    <source>
        <dbReference type="PROSITE" id="PS51186"/>
    </source>
</evidence>
<keyword evidence="4" id="KW-1185">Reference proteome</keyword>
<dbReference type="EMBL" id="VUNE01000002">
    <property type="protein sequence ID" value="MST62428.1"/>
    <property type="molecule type" value="Genomic_DNA"/>
</dbReference>
<keyword evidence="1" id="KW-0963">Cytoplasm</keyword>
<dbReference type="PANTHER" id="PTHR47542:SF2">
    <property type="entry name" value="ACYL-COA N-ACYLTRANSFERASES (NAT) SUPERFAMILY PROTEIN"/>
    <property type="match status" value="1"/>
</dbReference>
<dbReference type="AlphaFoldDB" id="A0A6N7X046"/>
<dbReference type="InterPro" id="IPR016181">
    <property type="entry name" value="Acyl_CoA_acyltransferase"/>
</dbReference>
<organism evidence="3 4">
    <name type="scientific">Peptostreptococcus porci</name>
    <dbReference type="NCBI Taxonomy" id="2652282"/>
    <lineage>
        <taxon>Bacteria</taxon>
        <taxon>Bacillati</taxon>
        <taxon>Bacillota</taxon>
        <taxon>Clostridia</taxon>
        <taxon>Peptostreptococcales</taxon>
        <taxon>Peptostreptococcaceae</taxon>
        <taxon>Peptostreptococcus</taxon>
    </lineage>
</organism>
<keyword evidence="3" id="KW-0808">Transferase</keyword>
<protein>
    <recommendedName>
        <fullName evidence="1">[Ribosomal protein bS18]-alanine N-acetyltransferase</fullName>
        <ecNumber evidence="1">2.3.1.266</ecNumber>
    </recommendedName>
</protein>
<comment type="catalytic activity">
    <reaction evidence="1">
        <text>N-terminal L-alanyl-[ribosomal protein bS18] + acetyl-CoA = N-terminal N(alpha)-acetyl-L-alanyl-[ribosomal protein bS18] + CoA + H(+)</text>
        <dbReference type="Rhea" id="RHEA:43756"/>
        <dbReference type="Rhea" id="RHEA-COMP:10676"/>
        <dbReference type="Rhea" id="RHEA-COMP:10677"/>
        <dbReference type="ChEBI" id="CHEBI:15378"/>
        <dbReference type="ChEBI" id="CHEBI:57287"/>
        <dbReference type="ChEBI" id="CHEBI:57288"/>
        <dbReference type="ChEBI" id="CHEBI:64718"/>
        <dbReference type="ChEBI" id="CHEBI:83683"/>
        <dbReference type="EC" id="2.3.1.266"/>
    </reaction>
</comment>
<dbReference type="Pfam" id="PF00583">
    <property type="entry name" value="Acetyltransf_1"/>
    <property type="match status" value="1"/>
</dbReference>
<reference evidence="3 4" key="1">
    <citation type="submission" date="2019-08" db="EMBL/GenBank/DDBJ databases">
        <title>In-depth cultivation of the pig gut microbiome towards novel bacterial diversity and tailored functional studies.</title>
        <authorList>
            <person name="Wylensek D."/>
            <person name="Hitch T.C.A."/>
            <person name="Clavel T."/>
        </authorList>
    </citation>
    <scope>NUCLEOTIDE SEQUENCE [LARGE SCALE GENOMIC DNA]</scope>
    <source>
        <strain evidence="3 4">WCA-SAB-591-4A-A</strain>
    </source>
</reference>
<name>A0A6N7X046_9FIRM</name>
<dbReference type="Gene3D" id="3.40.630.30">
    <property type="match status" value="1"/>
</dbReference>
<dbReference type="GO" id="GO:0008999">
    <property type="term" value="F:protein-N-terminal-alanine acetyltransferase activity"/>
    <property type="evidence" value="ECO:0007669"/>
    <property type="project" value="UniProtKB-EC"/>
</dbReference>
<dbReference type="Proteomes" id="UP000440713">
    <property type="component" value="Unassembled WGS sequence"/>
</dbReference>
<feature type="domain" description="N-acetyltransferase" evidence="2">
    <location>
        <begin position="1"/>
        <end position="146"/>
    </location>
</feature>
<comment type="similarity">
    <text evidence="1">Belongs to the acetyltransferase family. RimI subfamily.</text>
</comment>
<dbReference type="GO" id="GO:0005737">
    <property type="term" value="C:cytoplasm"/>
    <property type="evidence" value="ECO:0007669"/>
    <property type="project" value="UniProtKB-SubCell"/>
</dbReference>
<comment type="function">
    <text evidence="1">Acetylates the N-terminal alanine of ribosomal protein bS18.</text>
</comment>
<sequence length="149" mass="17291">MMYRDIKSGDIDEVYKVELSAFSEPWTLSSLREELNNKLSRYIIAEDENGNIIGYMGAWFIIDEAHITKVAVHKDYRGLGIGDGLLRSFVEKCMNEKICSMTLEVRASNIVAQNLYKKYGFVLGGIRKEYYNDNKEDALIMWKQLREVF</sequence>
<comment type="caution">
    <text evidence="3">The sequence shown here is derived from an EMBL/GenBank/DDBJ whole genome shotgun (WGS) entry which is preliminary data.</text>
</comment>
<gene>
    <name evidence="3" type="primary">rimI</name>
    <name evidence="3" type="ORF">FYJ71_05490</name>
</gene>
<evidence type="ECO:0000256" key="1">
    <source>
        <dbReference type="RuleBase" id="RU363094"/>
    </source>
</evidence>
<dbReference type="PANTHER" id="PTHR47542">
    <property type="entry name" value="ACYL-COA N-ACYLTRANSFERASES (NAT) SUPERFAMILY PROTEIN"/>
    <property type="match status" value="1"/>
</dbReference>
<dbReference type="SUPFAM" id="SSF55729">
    <property type="entry name" value="Acyl-CoA N-acyltransferases (Nat)"/>
    <property type="match status" value="1"/>
</dbReference>